<gene>
    <name evidence="1" type="ordered locus">KPHS_31800</name>
</gene>
<accession>A0A0H3GRC1</accession>
<organism evidence="1 2">
    <name type="scientific">Klebsiella pneumoniae subsp. pneumoniae (strain HS11286)</name>
    <dbReference type="NCBI Taxonomy" id="1125630"/>
    <lineage>
        <taxon>Bacteria</taxon>
        <taxon>Pseudomonadati</taxon>
        <taxon>Pseudomonadota</taxon>
        <taxon>Gammaproteobacteria</taxon>
        <taxon>Enterobacterales</taxon>
        <taxon>Enterobacteriaceae</taxon>
        <taxon>Klebsiella/Raoultella group</taxon>
        <taxon>Klebsiella</taxon>
        <taxon>Klebsiella pneumoniae complex</taxon>
    </lineage>
</organism>
<name>A0A0H3GRC1_KLEPH</name>
<sequence>MTVIRLRSLEDEHALSPATPSSTIASLFSAMENADKTSTPRVIVNY</sequence>
<keyword evidence="2" id="KW-1185">Reference proteome</keyword>
<dbReference type="RefSeq" id="WP_014343182.1">
    <property type="nucleotide sequence ID" value="NC_016845.1"/>
</dbReference>
<reference evidence="1 2" key="1">
    <citation type="journal article" date="2012" name="J. Bacteriol.">
        <title>Complete genome sequence of Klebsiella pneumoniae subsp. pneumoniae HS11286, a multidrug-resistant strain isolated from human sputum.</title>
        <authorList>
            <person name="Liu P."/>
            <person name="Li P."/>
            <person name="Jiang X."/>
            <person name="Bi D."/>
            <person name="Xie Y."/>
            <person name="Tai C."/>
            <person name="Deng Z."/>
            <person name="Rajakumar K."/>
            <person name="Ou H.Y."/>
        </authorList>
    </citation>
    <scope>NUCLEOTIDE SEQUENCE [LARGE SCALE GENOMIC DNA]</scope>
    <source>
        <strain evidence="1 2">HS11286</strain>
    </source>
</reference>
<dbReference type="PATRIC" id="fig|1125630.4.peg.3101"/>
<dbReference type="AlphaFoldDB" id="A0A0H3GRC1"/>
<evidence type="ECO:0000313" key="1">
    <source>
        <dbReference type="EMBL" id="AEW61878.1"/>
    </source>
</evidence>
<dbReference type="EMBL" id="CP003200">
    <property type="protein sequence ID" value="AEW61878.1"/>
    <property type="molecule type" value="Genomic_DNA"/>
</dbReference>
<dbReference type="KEGG" id="kpm:KPHS_31800"/>
<proteinExistence type="predicted"/>
<dbReference type="Proteomes" id="UP000007841">
    <property type="component" value="Chromosome"/>
</dbReference>
<dbReference type="RefSeq" id="YP_005227480.1">
    <property type="nucleotide sequence ID" value="NC_016845.1"/>
</dbReference>
<dbReference type="GeneID" id="11848201"/>
<evidence type="ECO:0000313" key="2">
    <source>
        <dbReference type="Proteomes" id="UP000007841"/>
    </source>
</evidence>
<protein>
    <submittedName>
        <fullName evidence="1">Uncharacterized protein</fullName>
    </submittedName>
</protein>
<dbReference type="HOGENOM" id="CLU_3184809_0_0_6"/>